<dbReference type="Proteomes" id="UP000252698">
    <property type="component" value="Chromosome"/>
</dbReference>
<accession>A0A2Z5JH31</accession>
<evidence type="ECO:0000313" key="2">
    <source>
        <dbReference type="EMBL" id="AXE79648.1"/>
    </source>
</evidence>
<feature type="transmembrane region" description="Helical" evidence="1">
    <location>
        <begin position="46"/>
        <end position="70"/>
    </location>
</feature>
<evidence type="ECO:0000313" key="3">
    <source>
        <dbReference type="Proteomes" id="UP000252698"/>
    </source>
</evidence>
<keyword evidence="1" id="KW-1133">Transmembrane helix</keyword>
<dbReference type="RefSeq" id="WP_114246136.1">
    <property type="nucleotide sequence ID" value="NZ_CP027306.1"/>
</dbReference>
<dbReference type="EMBL" id="CP027306">
    <property type="protein sequence ID" value="AXE79648.1"/>
    <property type="molecule type" value="Genomic_DNA"/>
</dbReference>
<gene>
    <name evidence="2" type="ORF">C5746_25090</name>
</gene>
<feature type="transmembrane region" description="Helical" evidence="1">
    <location>
        <begin position="76"/>
        <end position="104"/>
    </location>
</feature>
<keyword evidence="1" id="KW-0812">Transmembrane</keyword>
<sequence>MFSRAQLPPPPPPVEIRTWPDREALLTDRAVVLGELVKMHVSPGRLVALWLWGALCAVGWSLVGAALITFEETYDVFSALLGVIVAVMGACCAVPAIVFVVIGLRRDQKIRRLLGAWGQLDRDPVRDVQLRMPGVSLVWLLMSFTLCALGLYACIAVPATAGAAQDSFGLVALVTGLGMTGWNIGLIGIIKAFAHRRWVLRVLIGAPAPEPLFSVGGGAHR</sequence>
<dbReference type="AlphaFoldDB" id="A0A2Z5JH31"/>
<protein>
    <submittedName>
        <fullName evidence="2">Uncharacterized protein</fullName>
    </submittedName>
</protein>
<feature type="transmembrane region" description="Helical" evidence="1">
    <location>
        <begin position="167"/>
        <end position="194"/>
    </location>
</feature>
<reference evidence="2 3" key="1">
    <citation type="journal article" date="2018" name="Front. Microbiol.">
        <title>Genome Sequencing of Streptomyces atratus SCSIOZH16 and Activation Production of Nocardamine via Metabolic Engineering.</title>
        <authorList>
            <person name="Li Y."/>
            <person name="Zhang C."/>
            <person name="Liu C."/>
            <person name="Ju J."/>
            <person name="Ma J."/>
        </authorList>
    </citation>
    <scope>NUCLEOTIDE SEQUENCE [LARGE SCALE GENOMIC DNA]</scope>
    <source>
        <strain evidence="2 3">SCSIO_ZH16</strain>
    </source>
</reference>
<feature type="transmembrane region" description="Helical" evidence="1">
    <location>
        <begin position="137"/>
        <end position="161"/>
    </location>
</feature>
<name>A0A2Z5JH31_STRAR</name>
<organism evidence="2 3">
    <name type="scientific">Streptomyces atratus</name>
    <dbReference type="NCBI Taxonomy" id="1893"/>
    <lineage>
        <taxon>Bacteria</taxon>
        <taxon>Bacillati</taxon>
        <taxon>Actinomycetota</taxon>
        <taxon>Actinomycetes</taxon>
        <taxon>Kitasatosporales</taxon>
        <taxon>Streptomycetaceae</taxon>
        <taxon>Streptomyces</taxon>
    </lineage>
</organism>
<evidence type="ECO:0000256" key="1">
    <source>
        <dbReference type="SAM" id="Phobius"/>
    </source>
</evidence>
<keyword evidence="1" id="KW-0472">Membrane</keyword>
<dbReference type="KEGG" id="sata:C5746_25090"/>
<proteinExistence type="predicted"/>
<dbReference type="GeneID" id="95521687"/>